<protein>
    <submittedName>
        <fullName evidence="1">Uncharacterized protein</fullName>
    </submittedName>
</protein>
<accession>A0A096BIV1</accession>
<dbReference type="Proteomes" id="UP000029622">
    <property type="component" value="Unassembled WGS sequence"/>
</dbReference>
<dbReference type="STRING" id="1156417.Y919_02775"/>
<proteinExistence type="predicted"/>
<dbReference type="Pfam" id="PF14350">
    <property type="entry name" value="Beta_protein"/>
    <property type="match status" value="1"/>
</dbReference>
<dbReference type="AlphaFoldDB" id="A0A096BIV1"/>
<evidence type="ECO:0000313" key="1">
    <source>
        <dbReference type="EMBL" id="KGG81095.1"/>
    </source>
</evidence>
<name>A0A096BIV1_9FIRM</name>
<dbReference type="EMBL" id="AZTB01000007">
    <property type="protein sequence ID" value="KGG81095.1"/>
    <property type="molecule type" value="Genomic_DNA"/>
</dbReference>
<dbReference type="InterPro" id="IPR025683">
    <property type="entry name" value="Protein_beta"/>
</dbReference>
<evidence type="ECO:0000313" key="2">
    <source>
        <dbReference type="Proteomes" id="UP000029622"/>
    </source>
</evidence>
<gene>
    <name evidence="1" type="ORF">Y919_02775</name>
</gene>
<organism evidence="1 2">
    <name type="scientific">Caloranaerobacter azorensis H53214</name>
    <dbReference type="NCBI Taxonomy" id="1156417"/>
    <lineage>
        <taxon>Bacteria</taxon>
        <taxon>Bacillati</taxon>
        <taxon>Bacillota</taxon>
        <taxon>Tissierellia</taxon>
        <taxon>Tissierellales</taxon>
        <taxon>Thermohalobacteraceae</taxon>
        <taxon>Caloranaerobacter</taxon>
    </lineage>
</organism>
<comment type="caution">
    <text evidence="1">The sequence shown here is derived from an EMBL/GenBank/DDBJ whole genome shotgun (WGS) entry which is preliminary data.</text>
</comment>
<reference evidence="1 2" key="1">
    <citation type="submission" date="2013-12" db="EMBL/GenBank/DDBJ databases">
        <title>Draft genome sequence of Caloranaerobacter sp. H53214.</title>
        <authorList>
            <person name="Jiang L.J."/>
            <person name="Shao Z.Z."/>
            <person name="Long M.N."/>
        </authorList>
    </citation>
    <scope>NUCLEOTIDE SEQUENCE [LARGE SCALE GENOMIC DNA]</scope>
    <source>
        <strain evidence="1 2">H53214</strain>
    </source>
</reference>
<sequence length="184" mass="21251">MPILKWKKGEQEALKNLSESQKSAIIPLIEIVDYNEPEVIFECLNSCFSNPVYIDTSIAAQDDRDYLALIARIFKDNSKKIFPVLYYDDFPYFAKSITEVSEQIAIRVPLPEDIDGPSYSEIFKVIKDFKSNNDTLIDVILDLNVIAKKHEANSQLRELKYVLEQFFLDSKSTKNKKYSIIIIN</sequence>
<dbReference type="RefSeq" id="WP_035162161.1">
    <property type="nucleotide sequence ID" value="NZ_AZTB01000007.1"/>
</dbReference>